<dbReference type="EMBL" id="ML208361">
    <property type="protein sequence ID" value="TFK68013.1"/>
    <property type="molecule type" value="Genomic_DNA"/>
</dbReference>
<keyword evidence="2" id="KW-1185">Reference proteome</keyword>
<dbReference type="Proteomes" id="UP000308600">
    <property type="component" value="Unassembled WGS sequence"/>
</dbReference>
<sequence>MHLTAINLPELFVKLWRGVIRADNTHIRDCEHAFLVGPAWKEHGALVAGTRPYLPGSFGRVPRNPQLKINSGYKAWEYMLYLWALGPAVFRPYLPDRYWKNFCKLVKSVRIVQQRRILVADLIQAHKDLVEWEEDYENLYYQRDPARLHYVRPSIHSIVHTPMETYRFGPLNLVAQWTLENTIGGLVREIKQHSNPFANLSECTVRRAQLNALKAMMPGLVPKKPFPRASVVLPCGFVLLPAVDDHLHLLPPLEYNALKAHVVKITSPQLHVLEEDIFIQRWASLLLPTRQRARSHWKETERKSQNIRNSRNVKLAFNGEPRYGEVQYYFRYAIHGQAHTLAMVSLYTYPDLDLLRDSSNTLYACQYTGSAGLVVVDVGDIISVVAMPPLPIKPEEVQYSGYFYVAEKPFLETMQFTVDDDD</sequence>
<evidence type="ECO:0000313" key="1">
    <source>
        <dbReference type="EMBL" id="TFK68013.1"/>
    </source>
</evidence>
<proteinExistence type="predicted"/>
<gene>
    <name evidence="1" type="ORF">BDN72DRAFT_769939</name>
</gene>
<organism evidence="1 2">
    <name type="scientific">Pluteus cervinus</name>
    <dbReference type="NCBI Taxonomy" id="181527"/>
    <lineage>
        <taxon>Eukaryota</taxon>
        <taxon>Fungi</taxon>
        <taxon>Dikarya</taxon>
        <taxon>Basidiomycota</taxon>
        <taxon>Agaricomycotina</taxon>
        <taxon>Agaricomycetes</taxon>
        <taxon>Agaricomycetidae</taxon>
        <taxon>Agaricales</taxon>
        <taxon>Pluteineae</taxon>
        <taxon>Pluteaceae</taxon>
        <taxon>Pluteus</taxon>
    </lineage>
</organism>
<accession>A0ACD3APZ0</accession>
<name>A0ACD3APZ0_9AGAR</name>
<reference evidence="1 2" key="1">
    <citation type="journal article" date="2019" name="Nat. Ecol. Evol.">
        <title>Megaphylogeny resolves global patterns of mushroom evolution.</title>
        <authorList>
            <person name="Varga T."/>
            <person name="Krizsan K."/>
            <person name="Foldi C."/>
            <person name="Dima B."/>
            <person name="Sanchez-Garcia M."/>
            <person name="Sanchez-Ramirez S."/>
            <person name="Szollosi G.J."/>
            <person name="Szarkandi J.G."/>
            <person name="Papp V."/>
            <person name="Albert L."/>
            <person name="Andreopoulos W."/>
            <person name="Angelini C."/>
            <person name="Antonin V."/>
            <person name="Barry K.W."/>
            <person name="Bougher N.L."/>
            <person name="Buchanan P."/>
            <person name="Buyck B."/>
            <person name="Bense V."/>
            <person name="Catcheside P."/>
            <person name="Chovatia M."/>
            <person name="Cooper J."/>
            <person name="Damon W."/>
            <person name="Desjardin D."/>
            <person name="Finy P."/>
            <person name="Geml J."/>
            <person name="Haridas S."/>
            <person name="Hughes K."/>
            <person name="Justo A."/>
            <person name="Karasinski D."/>
            <person name="Kautmanova I."/>
            <person name="Kiss B."/>
            <person name="Kocsube S."/>
            <person name="Kotiranta H."/>
            <person name="LaButti K.M."/>
            <person name="Lechner B.E."/>
            <person name="Liimatainen K."/>
            <person name="Lipzen A."/>
            <person name="Lukacs Z."/>
            <person name="Mihaltcheva S."/>
            <person name="Morgado L.N."/>
            <person name="Niskanen T."/>
            <person name="Noordeloos M.E."/>
            <person name="Ohm R.A."/>
            <person name="Ortiz-Santana B."/>
            <person name="Ovrebo C."/>
            <person name="Racz N."/>
            <person name="Riley R."/>
            <person name="Savchenko A."/>
            <person name="Shiryaev A."/>
            <person name="Soop K."/>
            <person name="Spirin V."/>
            <person name="Szebenyi C."/>
            <person name="Tomsovsky M."/>
            <person name="Tulloss R.E."/>
            <person name="Uehling J."/>
            <person name="Grigoriev I.V."/>
            <person name="Vagvolgyi C."/>
            <person name="Papp T."/>
            <person name="Martin F.M."/>
            <person name="Miettinen O."/>
            <person name="Hibbett D.S."/>
            <person name="Nagy L.G."/>
        </authorList>
    </citation>
    <scope>NUCLEOTIDE SEQUENCE [LARGE SCALE GENOMIC DNA]</scope>
    <source>
        <strain evidence="1 2">NL-1719</strain>
    </source>
</reference>
<protein>
    <submittedName>
        <fullName evidence="1">Uncharacterized protein</fullName>
    </submittedName>
</protein>
<evidence type="ECO:0000313" key="2">
    <source>
        <dbReference type="Proteomes" id="UP000308600"/>
    </source>
</evidence>